<keyword evidence="4" id="KW-0560">Oxidoreductase</keyword>
<protein>
    <submittedName>
        <fullName evidence="5">Uncharacterized protein</fullName>
    </submittedName>
</protein>
<evidence type="ECO:0000256" key="3">
    <source>
        <dbReference type="ARBA" id="ARBA00022857"/>
    </source>
</evidence>
<comment type="caution">
    <text evidence="5">The sequence shown here is derived from an EMBL/GenBank/DDBJ whole genome shotgun (WGS) entry which is preliminary data.</text>
</comment>
<sequence length="205" mass="22675">MGLSSEPTVPDIPGVQDFEGEAFHTSRWPREWSVDGKRVGIIGTGATAIQIIPELVKLPLQDLTVFQRTANWSAPLRNEKISPAELAELRKQYPEIHKKCNESGAGFQYSLDRRKTFDVPEITNKGVLLANREEIELDILIYATGFDAITGPLARGIDIRGINGVSLSEKWEGDVETFLGLMVKDFPNMAMIMHQASDGWVHGGA</sequence>
<evidence type="ECO:0000313" key="5">
    <source>
        <dbReference type="EMBL" id="KJX93536.1"/>
    </source>
</evidence>
<evidence type="ECO:0000313" key="6">
    <source>
        <dbReference type="Proteomes" id="UP000033647"/>
    </source>
</evidence>
<dbReference type="InterPro" id="IPR050775">
    <property type="entry name" value="FAD-binding_Monooxygenases"/>
</dbReference>
<keyword evidence="1" id="KW-0285">Flavoprotein</keyword>
<dbReference type="PANTHER" id="PTHR43098">
    <property type="entry name" value="L-ORNITHINE N(5)-MONOOXYGENASE-RELATED"/>
    <property type="match status" value="1"/>
</dbReference>
<dbReference type="Gene3D" id="3.50.50.60">
    <property type="entry name" value="FAD/NAD(P)-binding domain"/>
    <property type="match status" value="2"/>
</dbReference>
<dbReference type="GO" id="GO:0016491">
    <property type="term" value="F:oxidoreductase activity"/>
    <property type="evidence" value="ECO:0007669"/>
    <property type="project" value="UniProtKB-KW"/>
</dbReference>
<keyword evidence="6" id="KW-1185">Reference proteome</keyword>
<dbReference type="AlphaFoldDB" id="A0A0F4G851"/>
<evidence type="ECO:0000256" key="1">
    <source>
        <dbReference type="ARBA" id="ARBA00022630"/>
    </source>
</evidence>
<dbReference type="STRING" id="1047168.A0A0F4G851"/>
<reference evidence="5 6" key="1">
    <citation type="submission" date="2015-03" db="EMBL/GenBank/DDBJ databases">
        <title>RNA-seq based gene annotation and comparative genomics of four Zymoseptoria species reveal species-specific pathogenicity related genes and transposable element activity.</title>
        <authorList>
            <person name="Grandaubert J."/>
            <person name="Bhattacharyya A."/>
            <person name="Stukenbrock E.H."/>
        </authorList>
    </citation>
    <scope>NUCLEOTIDE SEQUENCE [LARGE SCALE GENOMIC DNA]</scope>
    <source>
        <strain evidence="5 6">Zb18110</strain>
    </source>
</reference>
<keyword evidence="3" id="KW-0521">NADP</keyword>
<dbReference type="Proteomes" id="UP000033647">
    <property type="component" value="Unassembled WGS sequence"/>
</dbReference>
<accession>A0A0F4G851</accession>
<dbReference type="EMBL" id="LAFY01004256">
    <property type="protein sequence ID" value="KJX93536.1"/>
    <property type="molecule type" value="Genomic_DNA"/>
</dbReference>
<organism evidence="5 6">
    <name type="scientific">Zymoseptoria brevis</name>
    <dbReference type="NCBI Taxonomy" id="1047168"/>
    <lineage>
        <taxon>Eukaryota</taxon>
        <taxon>Fungi</taxon>
        <taxon>Dikarya</taxon>
        <taxon>Ascomycota</taxon>
        <taxon>Pezizomycotina</taxon>
        <taxon>Dothideomycetes</taxon>
        <taxon>Dothideomycetidae</taxon>
        <taxon>Mycosphaerellales</taxon>
        <taxon>Mycosphaerellaceae</taxon>
        <taxon>Zymoseptoria</taxon>
    </lineage>
</organism>
<dbReference type="SUPFAM" id="SSF51905">
    <property type="entry name" value="FAD/NAD(P)-binding domain"/>
    <property type="match status" value="2"/>
</dbReference>
<evidence type="ECO:0000256" key="4">
    <source>
        <dbReference type="ARBA" id="ARBA00023002"/>
    </source>
</evidence>
<proteinExistence type="predicted"/>
<gene>
    <name evidence="5" type="ORF">TI39_contig4297g00005</name>
</gene>
<dbReference type="PANTHER" id="PTHR43098:SF5">
    <property type="entry name" value="DUAL-FUNCTIONAL MONOOXYGENASE_METHYLTRANSFERASE PSOF"/>
    <property type="match status" value="1"/>
</dbReference>
<dbReference type="OrthoDB" id="66881at2759"/>
<dbReference type="InterPro" id="IPR036188">
    <property type="entry name" value="FAD/NAD-bd_sf"/>
</dbReference>
<name>A0A0F4G851_9PEZI</name>
<keyword evidence="2" id="KW-0274">FAD</keyword>
<evidence type="ECO:0000256" key="2">
    <source>
        <dbReference type="ARBA" id="ARBA00022827"/>
    </source>
</evidence>